<comment type="similarity">
    <text evidence="1">Belongs to the DsrF/TusC family.</text>
</comment>
<dbReference type="Pfam" id="PF02635">
    <property type="entry name" value="DsrE"/>
    <property type="match status" value="1"/>
</dbReference>
<reference evidence="2 3" key="1">
    <citation type="submission" date="2024-06" db="EMBL/GenBank/DDBJ databases">
        <authorList>
            <person name="Chen R.Y."/>
        </authorList>
    </citation>
    <scope>NUCLEOTIDE SEQUENCE [LARGE SCALE GENOMIC DNA]</scope>
    <source>
        <strain evidence="2 3">D2</strain>
    </source>
</reference>
<evidence type="ECO:0000313" key="3">
    <source>
        <dbReference type="Proteomes" id="UP001467690"/>
    </source>
</evidence>
<protein>
    <submittedName>
        <fullName evidence="2">Sulfurtransferase complex subunit TusC</fullName>
    </submittedName>
</protein>
<accession>A0ABV1RH52</accession>
<name>A0ABV1RH52_9ALTE</name>
<evidence type="ECO:0000256" key="1">
    <source>
        <dbReference type="ARBA" id="ARBA00005996"/>
    </source>
</evidence>
<evidence type="ECO:0000313" key="2">
    <source>
        <dbReference type="EMBL" id="MER2492265.1"/>
    </source>
</evidence>
<dbReference type="InterPro" id="IPR017462">
    <property type="entry name" value="Sulphur_relay_TusC/DsrF"/>
</dbReference>
<organism evidence="2 3">
    <name type="scientific">Catenovulum sediminis</name>
    <dbReference type="NCBI Taxonomy" id="1740262"/>
    <lineage>
        <taxon>Bacteria</taxon>
        <taxon>Pseudomonadati</taxon>
        <taxon>Pseudomonadota</taxon>
        <taxon>Gammaproteobacteria</taxon>
        <taxon>Alteromonadales</taxon>
        <taxon>Alteromonadaceae</taxon>
        <taxon>Catenovulum</taxon>
    </lineage>
</organism>
<dbReference type="NCBIfam" id="TIGR03010">
    <property type="entry name" value="sulf_tusC_dsrF"/>
    <property type="match status" value="1"/>
</dbReference>
<dbReference type="EMBL" id="JBELOE010000209">
    <property type="protein sequence ID" value="MER2492265.1"/>
    <property type="molecule type" value="Genomic_DNA"/>
</dbReference>
<dbReference type="Gene3D" id="3.40.1260.10">
    <property type="entry name" value="DsrEFH-like"/>
    <property type="match status" value="1"/>
</dbReference>
<gene>
    <name evidence="2" type="primary">tusC</name>
    <name evidence="2" type="ORF">ABS311_10280</name>
</gene>
<dbReference type="PANTHER" id="PTHR38780">
    <property type="entry name" value="PROTEIN TUSC"/>
    <property type="match status" value="1"/>
</dbReference>
<dbReference type="InterPro" id="IPR003787">
    <property type="entry name" value="Sulphur_relay_DsrE/F-like"/>
</dbReference>
<proteinExistence type="inferred from homology"/>
<dbReference type="PANTHER" id="PTHR38780:SF1">
    <property type="entry name" value="PROTEIN TUSC"/>
    <property type="match status" value="1"/>
</dbReference>
<comment type="caution">
    <text evidence="2">The sequence shown here is derived from an EMBL/GenBank/DDBJ whole genome shotgun (WGS) entry which is preliminary data.</text>
</comment>
<dbReference type="Proteomes" id="UP001467690">
    <property type="component" value="Unassembled WGS sequence"/>
</dbReference>
<sequence length="126" mass="14046">MNPVNTSDNTSHAIIITSAPFENAKGQEALELALTLATFEQAVALFFSGSGLLQLLKSQNAELLKLKNYTDGFKALDLYDIEDVFIEQQSLADLHLNENDLLIETQALTKSEWLLQLANYNVILKF</sequence>
<keyword evidence="3" id="KW-1185">Reference proteome</keyword>
<dbReference type="InterPro" id="IPR027396">
    <property type="entry name" value="DsrEFH-like"/>
</dbReference>
<dbReference type="NCBIfam" id="NF001238">
    <property type="entry name" value="PRK00211.1"/>
    <property type="match status" value="1"/>
</dbReference>
<dbReference type="SUPFAM" id="SSF75169">
    <property type="entry name" value="DsrEFH-like"/>
    <property type="match status" value="1"/>
</dbReference>
<dbReference type="RefSeq" id="WP_143871629.1">
    <property type="nucleotide sequence ID" value="NZ_CP041660.1"/>
</dbReference>